<feature type="chain" id="PRO_5033980808" evidence="1">
    <location>
        <begin position="39"/>
        <end position="177"/>
    </location>
</feature>
<evidence type="ECO:0000313" key="2">
    <source>
        <dbReference type="Proteomes" id="UP000694843"/>
    </source>
</evidence>
<keyword evidence="1" id="KW-0732">Signal</keyword>
<sequence length="177" mass="19622">MVDDFPDNMAVGRSSLTASIGVFFLLHLVMLLPTESSAVECFVCSYAPRSNTSRLDLCSETNFTETVVNTRTCEFGCERVATYDVNGELESYHRNCAQDMPLTNTCETTETVILTRIVCACDYSYCNTATHASSSSTRLSLMFVMLYCVWHVTARRNLQLHGDSPRSSSASMVYSPA</sequence>
<protein>
    <submittedName>
        <fullName evidence="3">Uncharacterized protein LOC108672505 isoform X1</fullName>
    </submittedName>
</protein>
<dbReference type="OrthoDB" id="6415590at2759"/>
<proteinExistence type="predicted"/>
<dbReference type="GeneID" id="108672505"/>
<dbReference type="KEGG" id="hazt:108672505"/>
<evidence type="ECO:0000313" key="3">
    <source>
        <dbReference type="RefSeq" id="XP_018015672.1"/>
    </source>
</evidence>
<name>A0A8B7NPM9_HYAAZ</name>
<gene>
    <name evidence="3" type="primary">LOC108672505</name>
</gene>
<accession>A0A8B7NPM9</accession>
<organism evidence="2 3">
    <name type="scientific">Hyalella azteca</name>
    <name type="common">Amphipod</name>
    <dbReference type="NCBI Taxonomy" id="294128"/>
    <lineage>
        <taxon>Eukaryota</taxon>
        <taxon>Metazoa</taxon>
        <taxon>Ecdysozoa</taxon>
        <taxon>Arthropoda</taxon>
        <taxon>Crustacea</taxon>
        <taxon>Multicrustacea</taxon>
        <taxon>Malacostraca</taxon>
        <taxon>Eumalacostraca</taxon>
        <taxon>Peracarida</taxon>
        <taxon>Amphipoda</taxon>
        <taxon>Senticaudata</taxon>
        <taxon>Talitrida</taxon>
        <taxon>Talitroidea</taxon>
        <taxon>Hyalellidae</taxon>
        <taxon>Hyalella</taxon>
    </lineage>
</organism>
<dbReference type="RefSeq" id="XP_018015672.1">
    <property type="nucleotide sequence ID" value="XM_018160183.2"/>
</dbReference>
<keyword evidence="2" id="KW-1185">Reference proteome</keyword>
<dbReference type="Proteomes" id="UP000694843">
    <property type="component" value="Unplaced"/>
</dbReference>
<dbReference type="AlphaFoldDB" id="A0A8B7NPM9"/>
<reference evidence="3" key="1">
    <citation type="submission" date="2025-08" db="UniProtKB">
        <authorList>
            <consortium name="RefSeq"/>
        </authorList>
    </citation>
    <scope>IDENTIFICATION</scope>
    <source>
        <tissue evidence="3">Whole organism</tissue>
    </source>
</reference>
<evidence type="ECO:0000256" key="1">
    <source>
        <dbReference type="SAM" id="SignalP"/>
    </source>
</evidence>
<feature type="signal peptide" evidence="1">
    <location>
        <begin position="1"/>
        <end position="38"/>
    </location>
</feature>